<protein>
    <recommendedName>
        <fullName evidence="1">Rubrerythrin diiron-binding domain-containing protein</fullName>
    </recommendedName>
</protein>
<dbReference type="CDD" id="cd01045">
    <property type="entry name" value="Ferritin_like_AB"/>
    <property type="match status" value="1"/>
</dbReference>
<sequence>MQSYSIREVVEMALRTEKLGHEFYTGMSEKFSSEQGLKDLFTLLATMELKHERIFTGILGKISGNEPIDPGEWNEALNYLRAMMESQFFLGREKSLPNLDRIKTVVEAIDFAIGFEKETTLFFTGMKASVSESDRPLVDEIIEEEMRHIAILTKFRESLES</sequence>
<comment type="caution">
    <text evidence="2">The sequence shown here is derived from an EMBL/GenBank/DDBJ whole genome shotgun (WGS) entry which is preliminary data.</text>
</comment>
<dbReference type="EMBL" id="LAZR01026784">
    <property type="protein sequence ID" value="KKL67667.1"/>
    <property type="molecule type" value="Genomic_DNA"/>
</dbReference>
<dbReference type="Pfam" id="PF02915">
    <property type="entry name" value="Rubrerythrin"/>
    <property type="match status" value="1"/>
</dbReference>
<dbReference type="GO" id="GO:0046872">
    <property type="term" value="F:metal ion binding"/>
    <property type="evidence" value="ECO:0007669"/>
    <property type="project" value="InterPro"/>
</dbReference>
<dbReference type="InterPro" id="IPR012347">
    <property type="entry name" value="Ferritin-like"/>
</dbReference>
<dbReference type="InterPro" id="IPR009078">
    <property type="entry name" value="Ferritin-like_SF"/>
</dbReference>
<accession>A0A0F9GWX6</accession>
<organism evidence="2">
    <name type="scientific">marine sediment metagenome</name>
    <dbReference type="NCBI Taxonomy" id="412755"/>
    <lineage>
        <taxon>unclassified sequences</taxon>
        <taxon>metagenomes</taxon>
        <taxon>ecological metagenomes</taxon>
    </lineage>
</organism>
<dbReference type="Gene3D" id="1.20.1260.10">
    <property type="match status" value="1"/>
</dbReference>
<name>A0A0F9GWX6_9ZZZZ</name>
<evidence type="ECO:0000259" key="1">
    <source>
        <dbReference type="Pfam" id="PF02915"/>
    </source>
</evidence>
<evidence type="ECO:0000313" key="2">
    <source>
        <dbReference type="EMBL" id="KKL67667.1"/>
    </source>
</evidence>
<dbReference type="AlphaFoldDB" id="A0A0F9GWX6"/>
<dbReference type="InterPro" id="IPR003251">
    <property type="entry name" value="Rr_diiron-bd_dom"/>
</dbReference>
<dbReference type="GO" id="GO:0016491">
    <property type="term" value="F:oxidoreductase activity"/>
    <property type="evidence" value="ECO:0007669"/>
    <property type="project" value="InterPro"/>
</dbReference>
<dbReference type="SUPFAM" id="SSF47240">
    <property type="entry name" value="Ferritin-like"/>
    <property type="match status" value="1"/>
</dbReference>
<reference evidence="2" key="1">
    <citation type="journal article" date="2015" name="Nature">
        <title>Complex archaea that bridge the gap between prokaryotes and eukaryotes.</title>
        <authorList>
            <person name="Spang A."/>
            <person name="Saw J.H."/>
            <person name="Jorgensen S.L."/>
            <person name="Zaremba-Niedzwiedzka K."/>
            <person name="Martijn J."/>
            <person name="Lind A.E."/>
            <person name="van Eijk R."/>
            <person name="Schleper C."/>
            <person name="Guy L."/>
            <person name="Ettema T.J."/>
        </authorList>
    </citation>
    <scope>NUCLEOTIDE SEQUENCE</scope>
</reference>
<gene>
    <name evidence="2" type="ORF">LCGC14_2132680</name>
</gene>
<proteinExistence type="predicted"/>
<feature type="domain" description="Rubrerythrin diiron-binding" evidence="1">
    <location>
        <begin position="8"/>
        <end position="154"/>
    </location>
</feature>